<feature type="coiled-coil region" evidence="5">
    <location>
        <begin position="446"/>
        <end position="480"/>
    </location>
</feature>
<dbReference type="PROSITE" id="PS50115">
    <property type="entry name" value="ARFGAP"/>
    <property type="match status" value="1"/>
</dbReference>
<evidence type="ECO:0000256" key="4">
    <source>
        <dbReference type="PROSITE-ProRule" id="PRU00288"/>
    </source>
</evidence>
<evidence type="ECO:0000256" key="3">
    <source>
        <dbReference type="PROSITE-ProRule" id="PRU00023"/>
    </source>
</evidence>
<comment type="caution">
    <text evidence="7">The sequence shown here is derived from an EMBL/GenBank/DDBJ whole genome shotgun (WGS) entry which is preliminary data.</text>
</comment>
<evidence type="ECO:0000256" key="5">
    <source>
        <dbReference type="SAM" id="Coils"/>
    </source>
</evidence>
<dbReference type="PANTHER" id="PTHR46097">
    <property type="entry name" value="G PROTEIN-COUPLED RECEPTOR KINASE INTERACTING ARFGAP"/>
    <property type="match status" value="1"/>
</dbReference>
<dbReference type="InterPro" id="IPR002110">
    <property type="entry name" value="Ankyrin_rpt"/>
</dbReference>
<name>A0ABP1R0U4_9HEXA</name>
<feature type="repeat" description="ANK" evidence="3">
    <location>
        <begin position="165"/>
        <end position="197"/>
    </location>
</feature>
<evidence type="ECO:0000256" key="2">
    <source>
        <dbReference type="ARBA" id="ARBA00022833"/>
    </source>
</evidence>
<dbReference type="Pfam" id="PF12796">
    <property type="entry name" value="Ank_2"/>
    <property type="match status" value="1"/>
</dbReference>
<dbReference type="InterPro" id="IPR001164">
    <property type="entry name" value="ArfGAP_dom"/>
</dbReference>
<dbReference type="CDD" id="cd14686">
    <property type="entry name" value="bZIP"/>
    <property type="match status" value="1"/>
</dbReference>
<dbReference type="PROSITE" id="PS50297">
    <property type="entry name" value="ANK_REP_REGION"/>
    <property type="match status" value="1"/>
</dbReference>
<dbReference type="SUPFAM" id="SSF57863">
    <property type="entry name" value="ArfGap/RecO-like zinc finger"/>
    <property type="match status" value="1"/>
</dbReference>
<evidence type="ECO:0000313" key="7">
    <source>
        <dbReference type="EMBL" id="CAL8115548.1"/>
    </source>
</evidence>
<dbReference type="InterPro" id="IPR013724">
    <property type="entry name" value="GIT_SHD"/>
</dbReference>
<protein>
    <recommendedName>
        <fullName evidence="6">Arf-GAP domain-containing protein</fullName>
    </recommendedName>
</protein>
<evidence type="ECO:0000256" key="1">
    <source>
        <dbReference type="ARBA" id="ARBA00022723"/>
    </source>
</evidence>
<sequence>MGDLKIGNGSGPNICGDCTAPDAEWASLNRGILLCKDCSFIHRSLGPQYSRVKFLKDAGWTPSLRYMVMTLAASPGNHVWEHLLLNPNKSSDSNVKKPSPTDPLEVKRKFIHVKHFLHQFVLRPNSDPFDVRNQELHSTVRTGALDTTLRLLASGSDPNFFHPEKGTTPMHVAARNGQALQVELLFLHGAHMDAADYLGQTPVEHAMAAGHKDLAQRIMELRYFLTDQLSYFVCNETPDHSTAKHILIPALRVTNPKQEQALKNLPANVLEQLAADLYDEVDRRQLEKYVAATVKPSSEFNKFSIAFLPVNPNYTSVRNQTRQKFARLSNDELCALITLVIVECKRRHCNGARDIELDKDIFLHGDKHLSTTVKVAGDVSVTEDDDYPLYDSVASDDDLILAEQQTILAQQRATLEESALSSSIVKPISSCEVTEHSSMSSAGVKISEMESKLQELHDDNQNLKQEINVLKNMVVNAIRETVDMKTDVHVRSSYSLNGSLSNGHAGTGSLTSPLVYPNGRFKSPRPSSMCESGSHRYDDAIVPIRTCTTEASLGKFHPDLGKSELIQTTTKKIVELIKVLIEHANASDLPGITRTSEKIYLETHEMATALLLKDEECTTEVRHSLENVLLQVLRMKCEVPLLKESTDGNGKVSSQVFLQKVKRLCFDVGAGMKQLVSTVLNPGT</sequence>
<dbReference type="EMBL" id="CAXLJM020000051">
    <property type="protein sequence ID" value="CAL8115548.1"/>
    <property type="molecule type" value="Genomic_DNA"/>
</dbReference>
<organism evidence="7 8">
    <name type="scientific">Orchesella dallaii</name>
    <dbReference type="NCBI Taxonomy" id="48710"/>
    <lineage>
        <taxon>Eukaryota</taxon>
        <taxon>Metazoa</taxon>
        <taxon>Ecdysozoa</taxon>
        <taxon>Arthropoda</taxon>
        <taxon>Hexapoda</taxon>
        <taxon>Collembola</taxon>
        <taxon>Entomobryomorpha</taxon>
        <taxon>Entomobryoidea</taxon>
        <taxon>Orchesellidae</taxon>
        <taxon>Orchesellinae</taxon>
        <taxon>Orchesella</taxon>
    </lineage>
</organism>
<keyword evidence="4" id="KW-0863">Zinc-finger</keyword>
<feature type="domain" description="Arf-GAP" evidence="6">
    <location>
        <begin position="1"/>
        <end position="128"/>
    </location>
</feature>
<gene>
    <name evidence="7" type="ORF">ODALV1_LOCUS16905</name>
</gene>
<dbReference type="PANTHER" id="PTHR46097:SF3">
    <property type="entry name" value="ARF GTPASE-ACTIVATING PROTEIN GIT"/>
    <property type="match status" value="1"/>
</dbReference>
<dbReference type="SMART" id="SM00105">
    <property type="entry name" value="ArfGap"/>
    <property type="match status" value="1"/>
</dbReference>
<dbReference type="Gene3D" id="1.20.120.330">
    <property type="entry name" value="Nucleotidyltransferases domain 2"/>
    <property type="match status" value="1"/>
</dbReference>
<dbReference type="PROSITE" id="PS50088">
    <property type="entry name" value="ANK_REPEAT"/>
    <property type="match status" value="1"/>
</dbReference>
<evidence type="ECO:0000313" key="8">
    <source>
        <dbReference type="Proteomes" id="UP001642540"/>
    </source>
</evidence>
<dbReference type="InterPro" id="IPR038508">
    <property type="entry name" value="ArfGAP_dom_sf"/>
</dbReference>
<dbReference type="SMART" id="SM00555">
    <property type="entry name" value="GIT"/>
    <property type="match status" value="2"/>
</dbReference>
<dbReference type="InterPro" id="IPR036770">
    <property type="entry name" value="Ankyrin_rpt-contain_sf"/>
</dbReference>
<evidence type="ECO:0000259" key="6">
    <source>
        <dbReference type="PROSITE" id="PS50115"/>
    </source>
</evidence>
<accession>A0ABP1R0U4</accession>
<dbReference type="Gene3D" id="1.25.40.20">
    <property type="entry name" value="Ankyrin repeat-containing domain"/>
    <property type="match status" value="1"/>
</dbReference>
<keyword evidence="3" id="KW-0040">ANK repeat</keyword>
<proteinExistence type="predicted"/>
<dbReference type="Proteomes" id="UP001642540">
    <property type="component" value="Unassembled WGS sequence"/>
</dbReference>
<dbReference type="PRINTS" id="PR00405">
    <property type="entry name" value="REVINTRACTNG"/>
</dbReference>
<dbReference type="Pfam" id="PF01412">
    <property type="entry name" value="ArfGap"/>
    <property type="match status" value="1"/>
</dbReference>
<dbReference type="Gene3D" id="1.10.220.150">
    <property type="entry name" value="Arf GTPase activating protein"/>
    <property type="match status" value="1"/>
</dbReference>
<keyword evidence="5" id="KW-0175">Coiled coil</keyword>
<dbReference type="InterPro" id="IPR047161">
    <property type="entry name" value="GIT-like"/>
</dbReference>
<dbReference type="SMART" id="SM00248">
    <property type="entry name" value="ANK"/>
    <property type="match status" value="3"/>
</dbReference>
<keyword evidence="1" id="KW-0479">Metal-binding</keyword>
<dbReference type="SUPFAM" id="SSF48403">
    <property type="entry name" value="Ankyrin repeat"/>
    <property type="match status" value="1"/>
</dbReference>
<reference evidence="7 8" key="1">
    <citation type="submission" date="2024-08" db="EMBL/GenBank/DDBJ databases">
        <authorList>
            <person name="Cucini C."/>
            <person name="Frati F."/>
        </authorList>
    </citation>
    <scope>NUCLEOTIDE SEQUENCE [LARGE SCALE GENOMIC DNA]</scope>
</reference>
<keyword evidence="2" id="KW-0862">Zinc</keyword>
<dbReference type="InterPro" id="IPR037278">
    <property type="entry name" value="ARFGAP/RecO"/>
</dbReference>
<keyword evidence="8" id="KW-1185">Reference proteome</keyword>